<dbReference type="NCBIfam" id="TIGR01391">
    <property type="entry name" value="dnaG"/>
    <property type="match status" value="1"/>
</dbReference>
<dbReference type="Gene3D" id="3.90.980.10">
    <property type="entry name" value="DNA primase, catalytic core, N-terminal domain"/>
    <property type="match status" value="1"/>
</dbReference>
<evidence type="ECO:0000256" key="11">
    <source>
        <dbReference type="ARBA" id="ARBA00023125"/>
    </source>
</evidence>
<evidence type="ECO:0000256" key="3">
    <source>
        <dbReference type="ARBA" id="ARBA00022515"/>
    </source>
</evidence>
<dbReference type="GO" id="GO:0008270">
    <property type="term" value="F:zinc ion binding"/>
    <property type="evidence" value="ECO:0007669"/>
    <property type="project" value="UniProtKB-KW"/>
</dbReference>
<name>A0A3B1DS44_9ZZZZ</name>
<dbReference type="AlphaFoldDB" id="A0A3B1DS44"/>
<evidence type="ECO:0000256" key="8">
    <source>
        <dbReference type="ARBA" id="ARBA00022771"/>
    </source>
</evidence>
<keyword evidence="10" id="KW-0460">Magnesium</keyword>
<dbReference type="HAMAP" id="MF_00974">
    <property type="entry name" value="DNA_primase_DnaG"/>
    <property type="match status" value="1"/>
</dbReference>
<dbReference type="GO" id="GO:1990077">
    <property type="term" value="C:primosome complex"/>
    <property type="evidence" value="ECO:0007669"/>
    <property type="project" value="UniProtKB-KW"/>
</dbReference>
<keyword evidence="9" id="KW-0862">Zinc</keyword>
<comment type="cofactor">
    <cofactor evidence="1">
        <name>Zn(2+)</name>
        <dbReference type="ChEBI" id="CHEBI:29105"/>
    </cofactor>
</comment>
<dbReference type="FunFam" id="3.40.1360.10:FF:000002">
    <property type="entry name" value="DNA primase"/>
    <property type="match status" value="1"/>
</dbReference>
<dbReference type="InterPro" id="IPR013264">
    <property type="entry name" value="DNAG_N"/>
</dbReference>
<keyword evidence="5 15" id="KW-0548">Nucleotidyltransferase</keyword>
<dbReference type="GO" id="GO:0003677">
    <property type="term" value="F:DNA binding"/>
    <property type="evidence" value="ECO:0007669"/>
    <property type="project" value="UniProtKB-KW"/>
</dbReference>
<evidence type="ECO:0000256" key="12">
    <source>
        <dbReference type="ARBA" id="ARBA00023163"/>
    </source>
</evidence>
<evidence type="ECO:0000256" key="13">
    <source>
        <dbReference type="SAM" id="MobiDB-lite"/>
    </source>
</evidence>
<evidence type="ECO:0000256" key="6">
    <source>
        <dbReference type="ARBA" id="ARBA00022705"/>
    </source>
</evidence>
<dbReference type="PROSITE" id="PS50880">
    <property type="entry name" value="TOPRIM"/>
    <property type="match status" value="1"/>
</dbReference>
<evidence type="ECO:0000256" key="1">
    <source>
        <dbReference type="ARBA" id="ARBA00001947"/>
    </source>
</evidence>
<evidence type="ECO:0000256" key="2">
    <source>
        <dbReference type="ARBA" id="ARBA00022478"/>
    </source>
</evidence>
<dbReference type="Gene3D" id="1.10.860.10">
    <property type="entry name" value="DNAb Helicase, Chain A"/>
    <property type="match status" value="1"/>
</dbReference>
<dbReference type="Pfam" id="PF08275">
    <property type="entry name" value="DNAG_N"/>
    <property type="match status" value="1"/>
</dbReference>
<dbReference type="InterPro" id="IPR016136">
    <property type="entry name" value="DNA_helicase_N/primase_C"/>
</dbReference>
<accession>A0A3B1DS44</accession>
<gene>
    <name evidence="15" type="ORF">MNBD_PLANCTO02-2948</name>
</gene>
<keyword evidence="8" id="KW-0863">Zinc-finger</keyword>
<dbReference type="EMBL" id="UOGL01000148">
    <property type="protein sequence ID" value="VAX37890.1"/>
    <property type="molecule type" value="Genomic_DNA"/>
</dbReference>
<dbReference type="SUPFAM" id="SSF57783">
    <property type="entry name" value="Zinc beta-ribbon"/>
    <property type="match status" value="1"/>
</dbReference>
<reference evidence="15" key="1">
    <citation type="submission" date="2018-06" db="EMBL/GenBank/DDBJ databases">
        <authorList>
            <person name="Zhirakovskaya E."/>
        </authorList>
    </citation>
    <scope>NUCLEOTIDE SEQUENCE</scope>
</reference>
<dbReference type="Gene3D" id="3.40.1360.10">
    <property type="match status" value="1"/>
</dbReference>
<evidence type="ECO:0000256" key="5">
    <source>
        <dbReference type="ARBA" id="ARBA00022695"/>
    </source>
</evidence>
<dbReference type="GO" id="GO:0005737">
    <property type="term" value="C:cytoplasm"/>
    <property type="evidence" value="ECO:0007669"/>
    <property type="project" value="TreeGrafter"/>
</dbReference>
<dbReference type="Pfam" id="PF01807">
    <property type="entry name" value="Zn_ribbon_DnaG"/>
    <property type="match status" value="1"/>
</dbReference>
<dbReference type="InterPro" id="IPR030846">
    <property type="entry name" value="DnaG_bac"/>
</dbReference>
<feature type="region of interest" description="Disordered" evidence="13">
    <location>
        <begin position="596"/>
        <end position="624"/>
    </location>
</feature>
<dbReference type="GO" id="GO:0003899">
    <property type="term" value="F:DNA-directed RNA polymerase activity"/>
    <property type="evidence" value="ECO:0007669"/>
    <property type="project" value="InterPro"/>
</dbReference>
<dbReference type="Pfam" id="PF13662">
    <property type="entry name" value="Toprim_4"/>
    <property type="match status" value="1"/>
</dbReference>
<dbReference type="SMART" id="SM00493">
    <property type="entry name" value="TOPRIM"/>
    <property type="match status" value="1"/>
</dbReference>
<dbReference type="SMART" id="SM00400">
    <property type="entry name" value="ZnF_CHCC"/>
    <property type="match status" value="1"/>
</dbReference>
<protein>
    <submittedName>
        <fullName evidence="15">DNA primase</fullName>
        <ecNumber evidence="15">2.7.7.-</ecNumber>
    </submittedName>
</protein>
<keyword evidence="11" id="KW-0238">DNA-binding</keyword>
<organism evidence="15">
    <name type="scientific">hydrothermal vent metagenome</name>
    <dbReference type="NCBI Taxonomy" id="652676"/>
    <lineage>
        <taxon>unclassified sequences</taxon>
        <taxon>metagenomes</taxon>
        <taxon>ecological metagenomes</taxon>
    </lineage>
</organism>
<dbReference type="Gene3D" id="3.90.580.10">
    <property type="entry name" value="Zinc finger, CHC2-type domain"/>
    <property type="match status" value="1"/>
</dbReference>
<evidence type="ECO:0000256" key="4">
    <source>
        <dbReference type="ARBA" id="ARBA00022679"/>
    </source>
</evidence>
<keyword evidence="12" id="KW-0804">Transcription</keyword>
<dbReference type="GO" id="GO:0000428">
    <property type="term" value="C:DNA-directed RNA polymerase complex"/>
    <property type="evidence" value="ECO:0007669"/>
    <property type="project" value="UniProtKB-KW"/>
</dbReference>
<dbReference type="SUPFAM" id="SSF56731">
    <property type="entry name" value="DNA primase core"/>
    <property type="match status" value="1"/>
</dbReference>
<dbReference type="InterPro" id="IPR050219">
    <property type="entry name" value="DnaG_primase"/>
</dbReference>
<dbReference type="InterPro" id="IPR036977">
    <property type="entry name" value="DNA_primase_Znf_CHC2"/>
</dbReference>
<evidence type="ECO:0000259" key="14">
    <source>
        <dbReference type="PROSITE" id="PS50880"/>
    </source>
</evidence>
<dbReference type="PANTHER" id="PTHR30313">
    <property type="entry name" value="DNA PRIMASE"/>
    <property type="match status" value="1"/>
</dbReference>
<proteinExistence type="inferred from homology"/>
<dbReference type="PANTHER" id="PTHR30313:SF2">
    <property type="entry name" value="DNA PRIMASE"/>
    <property type="match status" value="1"/>
</dbReference>
<keyword evidence="2" id="KW-0240">DNA-directed RNA polymerase</keyword>
<evidence type="ECO:0000256" key="7">
    <source>
        <dbReference type="ARBA" id="ARBA00022723"/>
    </source>
</evidence>
<dbReference type="FunFam" id="3.90.580.10:FF:000001">
    <property type="entry name" value="DNA primase"/>
    <property type="match status" value="1"/>
</dbReference>
<dbReference type="InterPro" id="IPR006171">
    <property type="entry name" value="TOPRIM_dom"/>
</dbReference>
<dbReference type="InterPro" id="IPR037068">
    <property type="entry name" value="DNA_primase_core_N_sf"/>
</dbReference>
<keyword evidence="7" id="KW-0479">Metal-binding</keyword>
<dbReference type="PIRSF" id="PIRSF002811">
    <property type="entry name" value="DnaG"/>
    <property type="match status" value="1"/>
</dbReference>
<dbReference type="EC" id="2.7.7.-" evidence="15"/>
<dbReference type="InterPro" id="IPR034151">
    <property type="entry name" value="TOPRIM_DnaG_bac"/>
</dbReference>
<keyword evidence="6" id="KW-0235">DNA replication</keyword>
<dbReference type="GO" id="GO:0006269">
    <property type="term" value="P:DNA replication, synthesis of primer"/>
    <property type="evidence" value="ECO:0007669"/>
    <property type="project" value="UniProtKB-KW"/>
</dbReference>
<evidence type="ECO:0000313" key="15">
    <source>
        <dbReference type="EMBL" id="VAX37890.1"/>
    </source>
</evidence>
<dbReference type="InterPro" id="IPR006295">
    <property type="entry name" value="DNA_primase_DnaG"/>
</dbReference>
<evidence type="ECO:0000256" key="10">
    <source>
        <dbReference type="ARBA" id="ARBA00022842"/>
    </source>
</evidence>
<dbReference type="InterPro" id="IPR002694">
    <property type="entry name" value="Znf_CHC2"/>
</dbReference>
<keyword evidence="4 15" id="KW-0808">Transferase</keyword>
<evidence type="ECO:0000256" key="9">
    <source>
        <dbReference type="ARBA" id="ARBA00022833"/>
    </source>
</evidence>
<dbReference type="CDD" id="cd03364">
    <property type="entry name" value="TOPRIM_DnaG_primases"/>
    <property type="match status" value="1"/>
</dbReference>
<keyword evidence="3" id="KW-0639">Primosome</keyword>
<sequence>MQSGFPSDFKEQVRERTDIVDLIGESLTLQPERGGREYKGLCPFHDDHNPSFTVSREKQSYKCWSCGEGGDCFSFVMKIDGLQFIEALEQLARRANLDMPRGSGGLSPEQRGVKKSLYDVLEWAEKEFHRCLIESPDAESGRKYLQERGYDAKIIEQFRLGFHPGGWEWLLDKARNLFSPQQLFAAKLVRERSGQSGYYDDFRGRVLFPIRDVNSRPVAFGGRVLPEDAKKNPDAPKYLNSAESDVFSKSTTLYGMHVARDAIRKSEAAIVVEGYTDCIHAHRCGINNVVGVLGTALTDRHVATLKRFVKKVILVYDGDEAGQKAAERALGRFLAQEVDLRIMTLPQGLDPADFLEKEGIQSFQEKIASAPEAWEHKLQVSIHRFGLQTIDARQRILDEMLELVSVVPNFQGTIRETIVLSKLSQRVSLDERIVRKRLIEFRQRRQQSESRSIRFDNTNQNQQTNENNEFNAASLYQKERSKYDKQECELLEIVFAIPSTIEEIQQQISVDDLENKHLKRLLQFCFDLAEQGTEPSYSAVTAALENPDMKGLVADIEHYSEEKGIKEILLADGTHDAGKTRYPFLTLAVQNIKRRQQEQANEPLKSELAGRTGQSEAISDKDRSLLQKLNTFHAQRATRKELNK</sequence>
<feature type="domain" description="Toprim" evidence="14">
    <location>
        <begin position="267"/>
        <end position="350"/>
    </location>
</feature>